<keyword evidence="3 6" id="KW-0812">Transmembrane</keyword>
<dbReference type="RefSeq" id="WP_173083280.1">
    <property type="nucleotide sequence ID" value="NZ_BLTE01000006.1"/>
</dbReference>
<evidence type="ECO:0000256" key="5">
    <source>
        <dbReference type="ARBA" id="ARBA00023136"/>
    </source>
</evidence>
<dbReference type="PANTHER" id="PTHR30572">
    <property type="entry name" value="MEMBRANE COMPONENT OF TRANSPORTER-RELATED"/>
    <property type="match status" value="1"/>
</dbReference>
<dbReference type="InterPro" id="IPR025857">
    <property type="entry name" value="MacB_PCD"/>
</dbReference>
<evidence type="ECO:0000256" key="2">
    <source>
        <dbReference type="ARBA" id="ARBA00022475"/>
    </source>
</evidence>
<dbReference type="EC" id="3.6.3.-" evidence="9"/>
<evidence type="ECO:0000313" key="10">
    <source>
        <dbReference type="Proteomes" id="UP000494245"/>
    </source>
</evidence>
<evidence type="ECO:0000259" key="7">
    <source>
        <dbReference type="Pfam" id="PF02687"/>
    </source>
</evidence>
<dbReference type="Proteomes" id="UP000494245">
    <property type="component" value="Unassembled WGS sequence"/>
</dbReference>
<dbReference type="InterPro" id="IPR003838">
    <property type="entry name" value="ABC3_permease_C"/>
</dbReference>
<accession>A0A6V8LS90</accession>
<comment type="caution">
    <text evidence="9">The sequence shown here is derived from an EMBL/GenBank/DDBJ whole genome shotgun (WGS) entry which is preliminary data.</text>
</comment>
<reference evidence="9 10" key="2">
    <citation type="submission" date="2020-05" db="EMBL/GenBank/DDBJ databases">
        <title>Draft genome sequence of Desulfovibrio sp. strainFSS-1.</title>
        <authorList>
            <person name="Shimoshige H."/>
            <person name="Kobayashi H."/>
            <person name="Maekawa T."/>
        </authorList>
    </citation>
    <scope>NUCLEOTIDE SEQUENCE [LARGE SCALE GENOMIC DNA]</scope>
    <source>
        <strain evidence="9 10">SIID29052-01</strain>
    </source>
</reference>
<keyword evidence="10" id="KW-1185">Reference proteome</keyword>
<comment type="subcellular location">
    <subcellularLocation>
        <location evidence="1">Cell membrane</location>
        <topology evidence="1">Multi-pass membrane protein</topology>
    </subcellularLocation>
</comment>
<keyword evidence="5 6" id="KW-0472">Membrane</keyword>
<dbReference type="GO" id="GO:0016787">
    <property type="term" value="F:hydrolase activity"/>
    <property type="evidence" value="ECO:0007669"/>
    <property type="project" value="UniProtKB-KW"/>
</dbReference>
<evidence type="ECO:0000313" key="9">
    <source>
        <dbReference type="EMBL" id="GFK93840.1"/>
    </source>
</evidence>
<gene>
    <name evidence="9" type="primary">macB_2</name>
    <name evidence="9" type="ORF">NNJEOMEG_01676</name>
</gene>
<organism evidence="9 10">
    <name type="scientific">Fundidesulfovibrio magnetotacticus</name>
    <dbReference type="NCBI Taxonomy" id="2730080"/>
    <lineage>
        <taxon>Bacteria</taxon>
        <taxon>Pseudomonadati</taxon>
        <taxon>Thermodesulfobacteriota</taxon>
        <taxon>Desulfovibrionia</taxon>
        <taxon>Desulfovibrionales</taxon>
        <taxon>Desulfovibrionaceae</taxon>
        <taxon>Fundidesulfovibrio</taxon>
    </lineage>
</organism>
<dbReference type="GO" id="GO:0005886">
    <property type="term" value="C:plasma membrane"/>
    <property type="evidence" value="ECO:0007669"/>
    <property type="project" value="UniProtKB-SubCell"/>
</dbReference>
<sequence>MAVPLSYSWRNLLTRRATTALTAGGMALVVFVFAATLMLAEGLRRTLVATGSPDNVVVLRKSSETEVQSSLERSAASVAATRPEIAQDASGALDAAREVVVLFVMPKRTGSSSNVVIRGTERASLGLRPQVRLAQGRLPRPGSTEIMVGESVREKFAGVALGQSLSFGQRSWTVVGVFDAGSTGFASEIWGDAEQLMQAFRRNAYSVVVARLREPGLFESYRAAVEGDPRLQAEVRPERKYYEDQSKALSKFLKVLGVSLTAIFSIGAMLGAMITMFSAVAGRVGEIGALRALGFGRRAILLAFLAEAALLGGLGGAVGLFFAAFLSFLSFSTTNFQTFAELAFRFTLTGEIAAWSMGFALFMGLAGGVLPALRAARMNIVEALRSG</sequence>
<keyword evidence="2" id="KW-1003">Cell membrane</keyword>
<dbReference type="GO" id="GO:0005524">
    <property type="term" value="F:ATP binding"/>
    <property type="evidence" value="ECO:0007669"/>
    <property type="project" value="UniProtKB-KW"/>
</dbReference>
<dbReference type="InterPro" id="IPR050250">
    <property type="entry name" value="Macrolide_Exporter_MacB"/>
</dbReference>
<evidence type="ECO:0000259" key="8">
    <source>
        <dbReference type="Pfam" id="PF12704"/>
    </source>
</evidence>
<dbReference type="PANTHER" id="PTHR30572:SF15">
    <property type="entry name" value="ABC TRANSPORTER PERMEASE"/>
    <property type="match status" value="1"/>
</dbReference>
<keyword evidence="9" id="KW-0067">ATP-binding</keyword>
<protein>
    <submittedName>
        <fullName evidence="9">Macrolide export ATP-binding/permease protein MacB</fullName>
        <ecNumber evidence="9">3.6.3.-</ecNumber>
    </submittedName>
</protein>
<proteinExistence type="predicted"/>
<keyword evidence="9" id="KW-0378">Hydrolase</keyword>
<evidence type="ECO:0000256" key="3">
    <source>
        <dbReference type="ARBA" id="ARBA00022692"/>
    </source>
</evidence>
<feature type="transmembrane region" description="Helical" evidence="6">
    <location>
        <begin position="20"/>
        <end position="40"/>
    </location>
</feature>
<dbReference type="GO" id="GO:0022857">
    <property type="term" value="F:transmembrane transporter activity"/>
    <property type="evidence" value="ECO:0007669"/>
    <property type="project" value="TreeGrafter"/>
</dbReference>
<keyword evidence="9" id="KW-0547">Nucleotide-binding</keyword>
<dbReference type="EMBL" id="BLTE01000006">
    <property type="protein sequence ID" value="GFK93840.1"/>
    <property type="molecule type" value="Genomic_DNA"/>
</dbReference>
<dbReference type="Pfam" id="PF02687">
    <property type="entry name" value="FtsX"/>
    <property type="match status" value="1"/>
</dbReference>
<dbReference type="Pfam" id="PF12704">
    <property type="entry name" value="MacB_PCD"/>
    <property type="match status" value="1"/>
</dbReference>
<reference evidence="9 10" key="1">
    <citation type="submission" date="2020-04" db="EMBL/GenBank/DDBJ databases">
        <authorList>
            <consortium name="Desulfovibrio sp. FSS-1 genome sequencing consortium"/>
            <person name="Shimoshige H."/>
            <person name="Kobayashi H."/>
            <person name="Maekawa T."/>
        </authorList>
    </citation>
    <scope>NUCLEOTIDE SEQUENCE [LARGE SCALE GENOMIC DNA]</scope>
    <source>
        <strain evidence="9 10">SIID29052-01</strain>
    </source>
</reference>
<feature type="transmembrane region" description="Helical" evidence="6">
    <location>
        <begin position="300"/>
        <end position="331"/>
    </location>
</feature>
<evidence type="ECO:0000256" key="1">
    <source>
        <dbReference type="ARBA" id="ARBA00004651"/>
    </source>
</evidence>
<feature type="transmembrane region" description="Helical" evidence="6">
    <location>
        <begin position="255"/>
        <end position="280"/>
    </location>
</feature>
<evidence type="ECO:0000256" key="6">
    <source>
        <dbReference type="SAM" id="Phobius"/>
    </source>
</evidence>
<feature type="transmembrane region" description="Helical" evidence="6">
    <location>
        <begin position="352"/>
        <end position="373"/>
    </location>
</feature>
<keyword evidence="4 6" id="KW-1133">Transmembrane helix</keyword>
<feature type="domain" description="MacB-like periplasmic core" evidence="8">
    <location>
        <begin position="19"/>
        <end position="225"/>
    </location>
</feature>
<feature type="domain" description="ABC3 transporter permease C-terminal" evidence="7">
    <location>
        <begin position="260"/>
        <end position="380"/>
    </location>
</feature>
<dbReference type="AlphaFoldDB" id="A0A6V8LS90"/>
<evidence type="ECO:0000256" key="4">
    <source>
        <dbReference type="ARBA" id="ARBA00022989"/>
    </source>
</evidence>
<name>A0A6V8LS90_9BACT</name>